<dbReference type="GO" id="GO:0009881">
    <property type="term" value="F:photoreceptor activity"/>
    <property type="evidence" value="ECO:0007669"/>
    <property type="project" value="UniProtKB-KW"/>
</dbReference>
<dbReference type="Gene3D" id="3.30.565.10">
    <property type="entry name" value="Histidine kinase-like ATPase, C-terminal domain"/>
    <property type="match status" value="1"/>
</dbReference>
<comment type="caution">
    <text evidence="19">The sequence shown here is derived from an EMBL/GenBank/DDBJ whole genome shotgun (WGS) entry which is preliminary data.</text>
</comment>
<dbReference type="PROSITE" id="PS50112">
    <property type="entry name" value="PAS"/>
    <property type="match status" value="1"/>
</dbReference>
<reference evidence="19" key="1">
    <citation type="submission" date="2021-12" db="EMBL/GenBank/DDBJ databases">
        <authorList>
            <person name="Li Y."/>
        </authorList>
    </citation>
    <scope>NUCLEOTIDE SEQUENCE</scope>
    <source>
        <strain evidence="19">DKSPLA3</strain>
    </source>
</reference>
<keyword evidence="14" id="KW-0157">Chromophore</keyword>
<keyword evidence="12" id="KW-0418">Kinase</keyword>
<keyword evidence="10" id="KW-0677">Repeat</keyword>
<dbReference type="SUPFAM" id="SSF55785">
    <property type="entry name" value="PYP-like sensor domain (PAS domain)"/>
    <property type="match status" value="2"/>
</dbReference>
<dbReference type="RefSeq" id="WP_231813666.1">
    <property type="nucleotide sequence ID" value="NZ_JAJOZR010000005.1"/>
</dbReference>
<evidence type="ECO:0000256" key="5">
    <source>
        <dbReference type="ARBA" id="ARBA00022553"/>
    </source>
</evidence>
<keyword evidence="5" id="KW-0597">Phosphoprotein</keyword>
<keyword evidence="4" id="KW-0600">Photoreceptor protein</keyword>
<dbReference type="GO" id="GO:0004673">
    <property type="term" value="F:protein histidine kinase activity"/>
    <property type="evidence" value="ECO:0007669"/>
    <property type="project" value="UniProtKB-EC"/>
</dbReference>
<evidence type="ECO:0000313" key="19">
    <source>
        <dbReference type="EMBL" id="MCD7109222.1"/>
    </source>
</evidence>
<dbReference type="CDD" id="cd00130">
    <property type="entry name" value="PAS"/>
    <property type="match status" value="2"/>
</dbReference>
<proteinExistence type="predicted"/>
<feature type="domain" description="PAC" evidence="18">
    <location>
        <begin position="127"/>
        <end position="180"/>
    </location>
</feature>
<dbReference type="InterPro" id="IPR013655">
    <property type="entry name" value="PAS_fold_3"/>
</dbReference>
<dbReference type="PANTHER" id="PTHR41523:SF8">
    <property type="entry name" value="ETHYLENE RESPONSE SENSOR PROTEIN"/>
    <property type="match status" value="1"/>
</dbReference>
<keyword evidence="20" id="KW-1185">Reference proteome</keyword>
<evidence type="ECO:0000256" key="13">
    <source>
        <dbReference type="ARBA" id="ARBA00022840"/>
    </source>
</evidence>
<dbReference type="NCBIfam" id="TIGR00229">
    <property type="entry name" value="sensory_box"/>
    <property type="match status" value="2"/>
</dbReference>
<dbReference type="EC" id="2.7.13.3" evidence="2"/>
<evidence type="ECO:0000256" key="9">
    <source>
        <dbReference type="ARBA" id="ARBA00022679"/>
    </source>
</evidence>
<evidence type="ECO:0000256" key="7">
    <source>
        <dbReference type="ARBA" id="ARBA00022630"/>
    </source>
</evidence>
<dbReference type="InterPro" id="IPR035965">
    <property type="entry name" value="PAS-like_dom_sf"/>
</dbReference>
<dbReference type="GO" id="GO:0005524">
    <property type="term" value="F:ATP binding"/>
    <property type="evidence" value="ECO:0007669"/>
    <property type="project" value="UniProtKB-KW"/>
</dbReference>
<protein>
    <recommendedName>
        <fullName evidence="3">Blue-light-activated histidine kinase</fullName>
        <ecNumber evidence="2">2.7.13.3</ecNumber>
    </recommendedName>
</protein>
<keyword evidence="7" id="KW-0285">Flavoprotein</keyword>
<organism evidence="19 20">
    <name type="scientific">Rhizobium quercicola</name>
    <dbReference type="NCBI Taxonomy" id="2901226"/>
    <lineage>
        <taxon>Bacteria</taxon>
        <taxon>Pseudomonadati</taxon>
        <taxon>Pseudomonadota</taxon>
        <taxon>Alphaproteobacteria</taxon>
        <taxon>Hyphomicrobiales</taxon>
        <taxon>Rhizobiaceae</taxon>
        <taxon>Rhizobium/Agrobacterium group</taxon>
        <taxon>Rhizobium</taxon>
    </lineage>
</organism>
<dbReference type="Gene3D" id="2.10.70.100">
    <property type="match status" value="1"/>
</dbReference>
<dbReference type="SMART" id="SM00911">
    <property type="entry name" value="HWE_HK"/>
    <property type="match status" value="1"/>
</dbReference>
<evidence type="ECO:0000259" key="18">
    <source>
        <dbReference type="PROSITE" id="PS50113"/>
    </source>
</evidence>
<keyword evidence="6" id="KW-0716">Sensory transduction</keyword>
<sequence length="643" mass="70258">MPSSFPPETADPTPVSGKRWTTIAASRGEIAALLESRDWSRTPLGARETWPASLTSLVRTVLSSPVAMTLLLGPHGIMIYNAGYAVIAGGRHPACFGMSAIASWPEVADFNRTIIDGVLDGACFSYANMEMTLNRSGAPERVWFDLDYSPVFADDGAVIGALAVVVETTKAVEAEQALLRNREKLSLALQASGVVGIWDWDVVADRVYADDRFASLYGVDPKAAATDGVPISGFTAAIHPDDAGRVSGVLQNVMSTGEKLAIEYRLVQADGSVRWVLAEGQPLLENGTCIRFPGIAVDITAQKEVAEAYAQSETGFRILADTMPQMVWSTRPDGFHDYYNARWYEFTGVPPGSTDGAGWNGLFHAEDQQRAWAVWRESLETGVPYQIEYRLRHHSGSYRWVLGRALPIRDADGRITRWYGTCTDIHDAKMAQAEREVVAHELSHRIKNIFSVLSGIISLSARSEPQARGFAEQLRKRIDAMGRAHDFVRPHSEASRPTMPDTTLFNLLARLLEPYWGEDGTGAIELHGDDTAIADSAATPLALLLHELGTNSAKYGALSTADGRVAITGRIDGETYHLRWKEQVPGVVIAAPERDGFGSRLMKISAEGQLEGRLERSWEPDGLRIEASIPLSALTRSGRLGRR</sequence>
<dbReference type="PROSITE" id="PS50113">
    <property type="entry name" value="PAC"/>
    <property type="match status" value="3"/>
</dbReference>
<dbReference type="InterPro" id="IPR000014">
    <property type="entry name" value="PAS"/>
</dbReference>
<evidence type="ECO:0000256" key="6">
    <source>
        <dbReference type="ARBA" id="ARBA00022606"/>
    </source>
</evidence>
<dbReference type="Pfam" id="PF08447">
    <property type="entry name" value="PAS_3"/>
    <property type="match status" value="2"/>
</dbReference>
<dbReference type="AlphaFoldDB" id="A0A9X1NQ92"/>
<feature type="domain" description="PAC" evidence="18">
    <location>
        <begin position="385"/>
        <end position="437"/>
    </location>
</feature>
<evidence type="ECO:0000256" key="11">
    <source>
        <dbReference type="ARBA" id="ARBA00022741"/>
    </source>
</evidence>
<keyword evidence="15" id="KW-0843">Virulence</keyword>
<dbReference type="PANTHER" id="PTHR41523">
    <property type="entry name" value="TWO-COMPONENT SYSTEM SENSOR PROTEIN"/>
    <property type="match status" value="1"/>
</dbReference>
<accession>A0A9X1NQ92</accession>
<keyword evidence="9" id="KW-0808">Transferase</keyword>
<dbReference type="InterPro" id="IPR011102">
    <property type="entry name" value="Sig_transdc_His_kinase_HWE"/>
</dbReference>
<gene>
    <name evidence="19" type="ORF">LRX75_09205</name>
</gene>
<name>A0A9X1NQ92_9HYPH</name>
<evidence type="ECO:0000259" key="17">
    <source>
        <dbReference type="PROSITE" id="PS50112"/>
    </source>
</evidence>
<evidence type="ECO:0000256" key="8">
    <source>
        <dbReference type="ARBA" id="ARBA00022643"/>
    </source>
</evidence>
<comment type="catalytic activity">
    <reaction evidence="1">
        <text>ATP + protein L-histidine = ADP + protein N-phospho-L-histidine.</text>
        <dbReference type="EC" id="2.7.13.3"/>
    </reaction>
</comment>
<evidence type="ECO:0000256" key="14">
    <source>
        <dbReference type="ARBA" id="ARBA00022991"/>
    </source>
</evidence>
<feature type="domain" description="PAS" evidence="17">
    <location>
        <begin position="181"/>
        <end position="257"/>
    </location>
</feature>
<keyword evidence="13" id="KW-0067">ATP-binding</keyword>
<evidence type="ECO:0000313" key="20">
    <source>
        <dbReference type="Proteomes" id="UP001139089"/>
    </source>
</evidence>
<keyword evidence="11" id="KW-0547">Nucleotide-binding</keyword>
<keyword evidence="16" id="KW-0675">Receptor</keyword>
<evidence type="ECO:0000256" key="1">
    <source>
        <dbReference type="ARBA" id="ARBA00000085"/>
    </source>
</evidence>
<dbReference type="InterPro" id="IPR000700">
    <property type="entry name" value="PAS-assoc_C"/>
</dbReference>
<dbReference type="Pfam" id="PF07536">
    <property type="entry name" value="HWE_HK"/>
    <property type="match status" value="1"/>
</dbReference>
<feature type="domain" description="PAC" evidence="18">
    <location>
        <begin position="260"/>
        <end position="311"/>
    </location>
</feature>
<evidence type="ECO:0000256" key="12">
    <source>
        <dbReference type="ARBA" id="ARBA00022777"/>
    </source>
</evidence>
<dbReference type="Gene3D" id="3.30.450.20">
    <property type="entry name" value="PAS domain"/>
    <property type="match status" value="3"/>
</dbReference>
<evidence type="ECO:0000256" key="15">
    <source>
        <dbReference type="ARBA" id="ARBA00023026"/>
    </source>
</evidence>
<dbReference type="EMBL" id="JAJOZR010000005">
    <property type="protein sequence ID" value="MCD7109222.1"/>
    <property type="molecule type" value="Genomic_DNA"/>
</dbReference>
<dbReference type="FunFam" id="3.30.450.20:FF:000099">
    <property type="entry name" value="Sensory box sensor histidine kinase"/>
    <property type="match status" value="1"/>
</dbReference>
<evidence type="ECO:0000256" key="2">
    <source>
        <dbReference type="ARBA" id="ARBA00012438"/>
    </source>
</evidence>
<evidence type="ECO:0000256" key="4">
    <source>
        <dbReference type="ARBA" id="ARBA00022543"/>
    </source>
</evidence>
<dbReference type="SMART" id="SM00086">
    <property type="entry name" value="PAC"/>
    <property type="match status" value="3"/>
</dbReference>
<evidence type="ECO:0000256" key="10">
    <source>
        <dbReference type="ARBA" id="ARBA00022737"/>
    </source>
</evidence>
<keyword evidence="8" id="KW-0288">FMN</keyword>
<evidence type="ECO:0000256" key="3">
    <source>
        <dbReference type="ARBA" id="ARBA00021740"/>
    </source>
</evidence>
<evidence type="ECO:0000256" key="16">
    <source>
        <dbReference type="ARBA" id="ARBA00023170"/>
    </source>
</evidence>
<dbReference type="InterPro" id="IPR036890">
    <property type="entry name" value="HATPase_C_sf"/>
</dbReference>
<dbReference type="Proteomes" id="UP001139089">
    <property type="component" value="Unassembled WGS sequence"/>
</dbReference>
<dbReference type="InterPro" id="IPR001610">
    <property type="entry name" value="PAC"/>
</dbReference>